<dbReference type="PANTHER" id="PTHR47055">
    <property type="entry name" value="DDE_TNP_1_7 DOMAIN-CONTAINING PROTEIN"/>
    <property type="match status" value="1"/>
</dbReference>
<proteinExistence type="predicted"/>
<dbReference type="PANTHER" id="PTHR47055:SF3">
    <property type="entry name" value="PHORBOL-ESTER_DAG-TYPE DOMAIN-CONTAINING PROTEIN"/>
    <property type="match status" value="1"/>
</dbReference>
<organism evidence="2">
    <name type="scientific">Homalodisca liturata</name>
    <dbReference type="NCBI Taxonomy" id="320908"/>
    <lineage>
        <taxon>Eukaryota</taxon>
        <taxon>Metazoa</taxon>
        <taxon>Ecdysozoa</taxon>
        <taxon>Arthropoda</taxon>
        <taxon>Hexapoda</taxon>
        <taxon>Insecta</taxon>
        <taxon>Pterygota</taxon>
        <taxon>Neoptera</taxon>
        <taxon>Paraneoptera</taxon>
        <taxon>Hemiptera</taxon>
        <taxon>Auchenorrhyncha</taxon>
        <taxon>Membracoidea</taxon>
        <taxon>Cicadellidae</taxon>
        <taxon>Cicadellinae</taxon>
        <taxon>Proconiini</taxon>
        <taxon>Homalodisca</taxon>
    </lineage>
</organism>
<feature type="domain" description="PiggyBac transposable element-derived protein" evidence="1">
    <location>
        <begin position="2"/>
        <end position="294"/>
    </location>
</feature>
<dbReference type="AlphaFoldDB" id="A0A1B6JW45"/>
<feature type="non-terminal residue" evidence="2">
    <location>
        <position position="1"/>
    </location>
</feature>
<dbReference type="GO" id="GO:0043565">
    <property type="term" value="F:sequence-specific DNA binding"/>
    <property type="evidence" value="ECO:0007669"/>
    <property type="project" value="TreeGrafter"/>
</dbReference>
<dbReference type="InterPro" id="IPR052638">
    <property type="entry name" value="PiggyBac_TE-derived"/>
</dbReference>
<dbReference type="EMBL" id="GECU01004317">
    <property type="protein sequence ID" value="JAT03390.1"/>
    <property type="molecule type" value="Transcribed_RNA"/>
</dbReference>
<accession>A0A1B6JW45</accession>
<gene>
    <name evidence="2" type="ORF">g.2740</name>
</gene>
<dbReference type="Pfam" id="PF13843">
    <property type="entry name" value="DDE_Tnp_1_7"/>
    <property type="match status" value="1"/>
</dbReference>
<sequence>HNNLVAKSISRDRFEFILTNLHVCDDDNLDKADKYAKVRPLFDMLNESFFENAPHVEHHSIDESMVPYFGRHSLKQFIRGKPIRYGYKIWVGASTQGYVIWKDPYQGKSQTIDPAYKQFGLGASVVLNYCDVLRKNGDFSYFLFFDNFFTSLPLLQELKKRNIRATGTMREDRIGDCPLEDAKTIKKKERGTLQYKTEPNKKLIVARWNDNSVVTVGSNVSGIEPKVQVKRFSRKEKKHVKIPQPFLINQYNKKMGGVDRSDQNMSLYRIQIRGKKWYFPLISDCIDSAEQNAWQLHRNCGGKLDHLAF</sequence>
<reference evidence="2" key="1">
    <citation type="submission" date="2015-11" db="EMBL/GenBank/DDBJ databases">
        <title>De novo transcriptome assembly of four potential Pierce s Disease insect vectors from Arizona vineyards.</title>
        <authorList>
            <person name="Tassone E.E."/>
        </authorList>
    </citation>
    <scope>NUCLEOTIDE SEQUENCE</scope>
</reference>
<name>A0A1B6JW45_9HEMI</name>
<protein>
    <recommendedName>
        <fullName evidence="1">PiggyBac transposable element-derived protein domain-containing protein</fullName>
    </recommendedName>
</protein>
<dbReference type="InterPro" id="IPR029526">
    <property type="entry name" value="PGBD"/>
</dbReference>
<feature type="non-terminal residue" evidence="2">
    <location>
        <position position="309"/>
    </location>
</feature>
<evidence type="ECO:0000313" key="2">
    <source>
        <dbReference type="EMBL" id="JAT03390.1"/>
    </source>
</evidence>
<evidence type="ECO:0000259" key="1">
    <source>
        <dbReference type="Pfam" id="PF13843"/>
    </source>
</evidence>